<keyword evidence="1" id="KW-1133">Transmembrane helix</keyword>
<dbReference type="Proteomes" id="UP000034492">
    <property type="component" value="Unassembled WGS sequence"/>
</dbReference>
<sequence>MIEQDIESHLVRQCVLMGGLAVLGFVGGLQLANNTELPYTPQSAETIIYPFVGMLAGVTSGGSIESLISRASEIKENLVNIYNRGKERFNWKGITLSTLVPPALIGGVGLPITIAKAINPESIGPDPGLVLGSMAAFGIGGFVWGLRRFRS</sequence>
<gene>
    <name evidence="2" type="ORF">US19_C0003G0020</name>
</gene>
<reference evidence="2 3" key="1">
    <citation type="journal article" date="2015" name="Nature">
        <title>rRNA introns, odd ribosomes, and small enigmatic genomes across a large radiation of phyla.</title>
        <authorList>
            <person name="Brown C.T."/>
            <person name="Hug L.A."/>
            <person name="Thomas B.C."/>
            <person name="Sharon I."/>
            <person name="Castelle C.J."/>
            <person name="Singh A."/>
            <person name="Wilkins M.J."/>
            <person name="Williams K.H."/>
            <person name="Banfield J.F."/>
        </authorList>
    </citation>
    <scope>NUCLEOTIDE SEQUENCE [LARGE SCALE GENOMIC DNA]</scope>
</reference>
<evidence type="ECO:0000313" key="2">
    <source>
        <dbReference type="EMBL" id="KKQ10525.1"/>
    </source>
</evidence>
<keyword evidence="1" id="KW-0472">Membrane</keyword>
<dbReference type="EMBL" id="LBSA01000003">
    <property type="protein sequence ID" value="KKQ10525.1"/>
    <property type="molecule type" value="Genomic_DNA"/>
</dbReference>
<evidence type="ECO:0000313" key="3">
    <source>
        <dbReference type="Proteomes" id="UP000034492"/>
    </source>
</evidence>
<proteinExistence type="predicted"/>
<feature type="transmembrane region" description="Helical" evidence="1">
    <location>
        <begin position="14"/>
        <end position="32"/>
    </location>
</feature>
<protein>
    <submittedName>
        <fullName evidence="2">Uncharacterized protein</fullName>
    </submittedName>
</protein>
<accession>A0A0G0FAF1</accession>
<keyword evidence="1" id="KW-0812">Transmembrane</keyword>
<feature type="transmembrane region" description="Helical" evidence="1">
    <location>
        <begin position="47"/>
        <end position="68"/>
    </location>
</feature>
<evidence type="ECO:0000256" key="1">
    <source>
        <dbReference type="SAM" id="Phobius"/>
    </source>
</evidence>
<name>A0A0G0FAF1_9BACT</name>
<feature type="transmembrane region" description="Helical" evidence="1">
    <location>
        <begin position="127"/>
        <end position="146"/>
    </location>
</feature>
<feature type="transmembrane region" description="Helical" evidence="1">
    <location>
        <begin position="89"/>
        <end position="115"/>
    </location>
</feature>
<organism evidence="2 3">
    <name type="scientific">Candidatus Daviesbacteria bacterium GW2011_GWB1_36_5</name>
    <dbReference type="NCBI Taxonomy" id="1618426"/>
    <lineage>
        <taxon>Bacteria</taxon>
        <taxon>Candidatus Daviesiibacteriota</taxon>
    </lineage>
</organism>
<dbReference type="AlphaFoldDB" id="A0A0G0FAF1"/>
<comment type="caution">
    <text evidence="2">The sequence shown here is derived from an EMBL/GenBank/DDBJ whole genome shotgun (WGS) entry which is preliminary data.</text>
</comment>